<evidence type="ECO:0008006" key="5">
    <source>
        <dbReference type="Google" id="ProtNLM"/>
    </source>
</evidence>
<gene>
    <name evidence="3" type="ORF">F7D62_05630</name>
</gene>
<dbReference type="InterPro" id="IPR052720">
    <property type="entry name" value="Glycosyl_hydrolase_97"/>
</dbReference>
<evidence type="ECO:0000259" key="2">
    <source>
        <dbReference type="Pfam" id="PF14509"/>
    </source>
</evidence>
<dbReference type="Pfam" id="PF14509">
    <property type="entry name" value="GH97_C"/>
    <property type="match status" value="1"/>
</dbReference>
<dbReference type="InterPro" id="IPR019563">
    <property type="entry name" value="GH97_catalytic"/>
</dbReference>
<accession>A0AB35ZDN9</accession>
<feature type="domain" description="Glycosyl-hydrolase 97 C-terminal oligomerisation" evidence="2">
    <location>
        <begin position="161"/>
        <end position="254"/>
    </location>
</feature>
<dbReference type="Proteomes" id="UP000390763">
    <property type="component" value="Unassembled WGS sequence"/>
</dbReference>
<comment type="caution">
    <text evidence="3">The sequence shown here is derived from an EMBL/GenBank/DDBJ whole genome shotgun (WGS) entry which is preliminary data.</text>
</comment>
<evidence type="ECO:0000259" key="1">
    <source>
        <dbReference type="Pfam" id="PF10566"/>
    </source>
</evidence>
<dbReference type="PANTHER" id="PTHR35803:SF2">
    <property type="entry name" value="RETAINING ALPHA-GALACTOSIDASE"/>
    <property type="match status" value="1"/>
</dbReference>
<dbReference type="Gene3D" id="3.20.20.70">
    <property type="entry name" value="Aldolase class I"/>
    <property type="match status" value="1"/>
</dbReference>
<dbReference type="InterPro" id="IPR013785">
    <property type="entry name" value="Aldolase_TIM"/>
</dbReference>
<sequence>MGIKGFKVDFMDRDDQTAIEMVERLAACTAKHHLILDLHGIYKPVGLNRTYPNILNYESVFGMEECRWTEAKNDMPLYDVTFPYIRMMAGQVDFTPGAMRNGTRDNWKAIYTKPISMGTRCHQAACYIVQDSPFTMLADTPTNYEADEPYTRYIASLPVVFDKTIVPQGEIGKYIVTARKKGNDWYVGGQSNWDERTLTLKFDFLTDGDYEAIVLKDGINANHDAENYKIEKSVINQKSEMKIHLASGGGFVIKVIKK</sequence>
<organism evidence="3 4">
    <name type="scientific">Segatella copri</name>
    <dbReference type="NCBI Taxonomy" id="165179"/>
    <lineage>
        <taxon>Bacteria</taxon>
        <taxon>Pseudomonadati</taxon>
        <taxon>Bacteroidota</taxon>
        <taxon>Bacteroidia</taxon>
        <taxon>Bacteroidales</taxon>
        <taxon>Prevotellaceae</taxon>
        <taxon>Segatella</taxon>
    </lineage>
</organism>
<dbReference type="EMBL" id="VZBT01000051">
    <property type="protein sequence ID" value="MQO03591.1"/>
    <property type="molecule type" value="Genomic_DNA"/>
</dbReference>
<dbReference type="PANTHER" id="PTHR35803">
    <property type="entry name" value="GLUCAN 1,4-ALPHA-GLUCOSIDASE SUSB-RELATED"/>
    <property type="match status" value="1"/>
</dbReference>
<dbReference type="InterPro" id="IPR017853">
    <property type="entry name" value="GH"/>
</dbReference>
<name>A0AB35ZDN9_9BACT</name>
<reference evidence="4" key="1">
    <citation type="submission" date="2019-09" db="EMBL/GenBank/DDBJ databases">
        <title>Distinct polysaccharide growth profiles of human intestinal Prevotella copri isolates.</title>
        <authorList>
            <person name="Fehlner-Peach H."/>
            <person name="Magnabosco C."/>
            <person name="Raghavan V."/>
            <person name="Scher J.U."/>
            <person name="Tett A."/>
            <person name="Cox L.M."/>
            <person name="Gottsegen C."/>
            <person name="Watters A."/>
            <person name="Wiltshire- Gordon J.D."/>
            <person name="Segata N."/>
            <person name="Bonneau R."/>
            <person name="Littman D.R."/>
        </authorList>
    </citation>
    <scope>NUCLEOTIDE SEQUENCE [LARGE SCALE GENOMIC DNA]</scope>
    <source>
        <strain evidence="4">iAK279</strain>
    </source>
</reference>
<evidence type="ECO:0000313" key="4">
    <source>
        <dbReference type="Proteomes" id="UP000390763"/>
    </source>
</evidence>
<dbReference type="InterPro" id="IPR029483">
    <property type="entry name" value="GH97_C"/>
</dbReference>
<dbReference type="Pfam" id="PF10566">
    <property type="entry name" value="Glyco_hydro_97"/>
    <property type="match status" value="1"/>
</dbReference>
<feature type="domain" description="Glycosyl-hydrolase 97 catalytic" evidence="1">
    <location>
        <begin position="1"/>
        <end position="60"/>
    </location>
</feature>
<dbReference type="SUPFAM" id="SSF51445">
    <property type="entry name" value="(Trans)glycosidases"/>
    <property type="match status" value="1"/>
</dbReference>
<evidence type="ECO:0000313" key="3">
    <source>
        <dbReference type="EMBL" id="MQO03591.1"/>
    </source>
</evidence>
<protein>
    <recommendedName>
        <fullName evidence="5">Retaining alpha-galactosidase</fullName>
    </recommendedName>
</protein>
<dbReference type="AlphaFoldDB" id="A0AB35ZDN9"/>
<proteinExistence type="predicted"/>